<dbReference type="Proteomes" id="UP000245708">
    <property type="component" value="Unassembled WGS sequence"/>
</dbReference>
<sequence>MRWPRIIFIALLVLIFGAFLHYTLPQRDIVRITGTEIIRQDFSGLNRIFYAQGDSGNAQPDSRDLRLINAVFPDRVNEAGEVTRAGSVMVYRNEDTGFGWPPYFKLDSADLHAEASNLTSTGADPRWVAITHYGWRSRLLTTYPNAVEIRLVDGPDVTLIPWLSILILLGLAFVAFMAWRIWERFEDRVIDPIRDRLAVQWAKLKDRAAGRG</sequence>
<accession>A0A316GIR8</accession>
<gene>
    <name evidence="2" type="ORF">C7455_10857</name>
</gene>
<proteinExistence type="predicted"/>
<dbReference type="InterPro" id="IPR011088">
    <property type="entry name" value="Phage_phiNM3_A0EWY4"/>
</dbReference>
<comment type="caution">
    <text evidence="2">The sequence shown here is derived from an EMBL/GenBank/DDBJ whole genome shotgun (WGS) entry which is preliminary data.</text>
</comment>
<keyword evidence="1" id="KW-0812">Transmembrane</keyword>
<keyword evidence="3" id="KW-1185">Reference proteome</keyword>
<name>A0A316GIR8_9RHOB</name>
<dbReference type="RefSeq" id="WP_245904361.1">
    <property type="nucleotide sequence ID" value="NZ_QGGW01000008.1"/>
</dbReference>
<dbReference type="Pfam" id="PF07509">
    <property type="entry name" value="DUF1523"/>
    <property type="match status" value="1"/>
</dbReference>
<dbReference type="AlphaFoldDB" id="A0A316GIR8"/>
<keyword evidence="1" id="KW-0472">Membrane</keyword>
<dbReference type="EMBL" id="QGGW01000008">
    <property type="protein sequence ID" value="PWK59290.1"/>
    <property type="molecule type" value="Genomic_DNA"/>
</dbReference>
<protein>
    <submittedName>
        <fullName evidence="2">Uncharacterized protein DUF1523</fullName>
    </submittedName>
</protein>
<reference evidence="2 3" key="1">
    <citation type="submission" date="2018-05" db="EMBL/GenBank/DDBJ databases">
        <title>Genomic Encyclopedia of Type Strains, Phase IV (KMG-IV): sequencing the most valuable type-strain genomes for metagenomic binning, comparative biology and taxonomic classification.</title>
        <authorList>
            <person name="Goeker M."/>
        </authorList>
    </citation>
    <scope>NUCLEOTIDE SEQUENCE [LARGE SCALE GENOMIC DNA]</scope>
    <source>
        <strain evidence="2 3">DSM 16097</strain>
    </source>
</reference>
<evidence type="ECO:0000313" key="3">
    <source>
        <dbReference type="Proteomes" id="UP000245708"/>
    </source>
</evidence>
<organism evidence="2 3">
    <name type="scientific">Roseicyclus mahoneyensis</name>
    <dbReference type="NCBI Taxonomy" id="164332"/>
    <lineage>
        <taxon>Bacteria</taxon>
        <taxon>Pseudomonadati</taxon>
        <taxon>Pseudomonadota</taxon>
        <taxon>Alphaproteobacteria</taxon>
        <taxon>Rhodobacterales</taxon>
        <taxon>Roseobacteraceae</taxon>
        <taxon>Roseicyclus</taxon>
    </lineage>
</organism>
<feature type="transmembrane region" description="Helical" evidence="1">
    <location>
        <begin position="159"/>
        <end position="179"/>
    </location>
</feature>
<keyword evidence="1" id="KW-1133">Transmembrane helix</keyword>
<evidence type="ECO:0000313" key="2">
    <source>
        <dbReference type="EMBL" id="PWK59290.1"/>
    </source>
</evidence>
<evidence type="ECO:0000256" key="1">
    <source>
        <dbReference type="SAM" id="Phobius"/>
    </source>
</evidence>